<comment type="subcellular location">
    <subcellularLocation>
        <location evidence="1">Cell membrane</location>
        <topology evidence="1">Peripheral membrane protein</topology>
        <orientation evidence="1">Cytoplasmic side</orientation>
    </subcellularLocation>
</comment>
<evidence type="ECO:0000256" key="9">
    <source>
        <dbReference type="ARBA" id="ARBA00023136"/>
    </source>
</evidence>
<dbReference type="PATRIC" id="fig|742734.4.peg.3006"/>
<feature type="coiled-coil region" evidence="11">
    <location>
        <begin position="19"/>
        <end position="129"/>
    </location>
</feature>
<dbReference type="AlphaFoldDB" id="A0A0J9C2Q0"/>
<dbReference type="GO" id="GO:0005886">
    <property type="term" value="C:plasma membrane"/>
    <property type="evidence" value="ECO:0007669"/>
    <property type="project" value="UniProtKB-SubCell"/>
</dbReference>
<keyword evidence="8" id="KW-0653">Protein transport</keyword>
<dbReference type="Proteomes" id="UP000037392">
    <property type="component" value="Unassembled WGS sequence"/>
</dbReference>
<evidence type="ECO:0000256" key="7">
    <source>
        <dbReference type="ARBA" id="ARBA00022795"/>
    </source>
</evidence>
<dbReference type="InterPro" id="IPR012823">
    <property type="entry name" value="Flagell_FliJ"/>
</dbReference>
<evidence type="ECO:0000256" key="6">
    <source>
        <dbReference type="ARBA" id="ARBA00022500"/>
    </source>
</evidence>
<evidence type="ECO:0000256" key="8">
    <source>
        <dbReference type="ARBA" id="ARBA00022927"/>
    </source>
</evidence>
<evidence type="ECO:0000256" key="2">
    <source>
        <dbReference type="ARBA" id="ARBA00010004"/>
    </source>
</evidence>
<dbReference type="OrthoDB" id="2087173at2"/>
<reference evidence="12 13" key="1">
    <citation type="submission" date="2011-04" db="EMBL/GenBank/DDBJ databases">
        <title>The Genome Sequence of Clostridium citroniae WAL-19142.</title>
        <authorList>
            <consortium name="The Broad Institute Genome Sequencing Platform"/>
            <person name="Earl A."/>
            <person name="Ward D."/>
            <person name="Feldgarden M."/>
            <person name="Gevers D."/>
            <person name="Warren Y.A."/>
            <person name="Tyrrell K.L."/>
            <person name="Citron D.M."/>
            <person name="Goldstein E.J."/>
            <person name="Daigneault M."/>
            <person name="Allen-Vercoe E."/>
            <person name="Young S.K."/>
            <person name="Zeng Q."/>
            <person name="Gargeya S."/>
            <person name="Fitzgerald M."/>
            <person name="Haas B."/>
            <person name="Abouelleil A."/>
            <person name="Alvarado L."/>
            <person name="Arachchi H.M."/>
            <person name="Berlin A."/>
            <person name="Brown A."/>
            <person name="Chapman S.B."/>
            <person name="Chen Z."/>
            <person name="Dunbar C."/>
            <person name="Freedman E."/>
            <person name="Gearin G."/>
            <person name="Gellesch M."/>
            <person name="Goldberg J."/>
            <person name="Griggs A."/>
            <person name="Gujja S."/>
            <person name="Heilman E.R."/>
            <person name="Heiman D."/>
            <person name="Howarth C."/>
            <person name="Larson L."/>
            <person name="Lui A."/>
            <person name="MacDonald P.J."/>
            <person name="Mehta T."/>
            <person name="Montmayeur A."/>
            <person name="Murphy C."/>
            <person name="Neiman D."/>
            <person name="Pearson M."/>
            <person name="Priest M."/>
            <person name="Roberts A."/>
            <person name="Saif S."/>
            <person name="Shea T."/>
            <person name="Shenoy N."/>
            <person name="Sisk P."/>
            <person name="Stolte C."/>
            <person name="Sykes S."/>
            <person name="White J."/>
            <person name="Yandava C."/>
            <person name="Wortman J."/>
            <person name="Nusbaum C."/>
            <person name="Birren B."/>
        </authorList>
    </citation>
    <scope>NUCLEOTIDE SEQUENCE [LARGE SCALE GENOMIC DNA]</scope>
    <source>
        <strain evidence="12 13">WAL-19142</strain>
    </source>
</reference>
<evidence type="ECO:0000313" key="13">
    <source>
        <dbReference type="Proteomes" id="UP000037392"/>
    </source>
</evidence>
<keyword evidence="7" id="KW-1005">Bacterial flagellum biogenesis</keyword>
<gene>
    <name evidence="12" type="ORF">HMPREF9470_02805</name>
</gene>
<keyword evidence="12" id="KW-0282">Flagellum</keyword>
<evidence type="ECO:0000256" key="10">
    <source>
        <dbReference type="ARBA" id="ARBA00023225"/>
    </source>
</evidence>
<name>A0A0J9C2Q0_9FIRM</name>
<dbReference type="EMBL" id="ADLK01000022">
    <property type="protein sequence ID" value="KMW18701.1"/>
    <property type="molecule type" value="Genomic_DNA"/>
</dbReference>
<dbReference type="Pfam" id="PF02050">
    <property type="entry name" value="FliJ"/>
    <property type="match status" value="1"/>
</dbReference>
<dbReference type="GO" id="GO:0015031">
    <property type="term" value="P:protein transport"/>
    <property type="evidence" value="ECO:0007669"/>
    <property type="project" value="UniProtKB-KW"/>
</dbReference>
<comment type="similarity">
    <text evidence="2">Belongs to the FliJ family.</text>
</comment>
<proteinExistence type="inferred from homology"/>
<keyword evidence="12" id="KW-0969">Cilium</keyword>
<evidence type="ECO:0000256" key="1">
    <source>
        <dbReference type="ARBA" id="ARBA00004413"/>
    </source>
</evidence>
<comment type="caution">
    <text evidence="12">The sequence shown here is derived from an EMBL/GenBank/DDBJ whole genome shotgun (WGS) entry which is preliminary data.</text>
</comment>
<organism evidence="12 13">
    <name type="scientific">[Clostridium] citroniae WAL-19142</name>
    <dbReference type="NCBI Taxonomy" id="742734"/>
    <lineage>
        <taxon>Bacteria</taxon>
        <taxon>Bacillati</taxon>
        <taxon>Bacillota</taxon>
        <taxon>Clostridia</taxon>
        <taxon>Lachnospirales</taxon>
        <taxon>Lachnospiraceae</taxon>
        <taxon>Enterocloster</taxon>
    </lineage>
</organism>
<dbReference type="GeneID" id="93163296"/>
<dbReference type="NCBIfam" id="TIGR02473">
    <property type="entry name" value="flagell_FliJ"/>
    <property type="match status" value="1"/>
</dbReference>
<keyword evidence="9" id="KW-0472">Membrane</keyword>
<dbReference type="Gene3D" id="1.10.287.1700">
    <property type="match status" value="1"/>
</dbReference>
<evidence type="ECO:0000256" key="11">
    <source>
        <dbReference type="SAM" id="Coils"/>
    </source>
</evidence>
<dbReference type="InterPro" id="IPR053716">
    <property type="entry name" value="Flag_assembly_chemotaxis_eff"/>
</dbReference>
<dbReference type="GO" id="GO:0006935">
    <property type="term" value="P:chemotaxis"/>
    <property type="evidence" value="ECO:0007669"/>
    <property type="project" value="UniProtKB-KW"/>
</dbReference>
<evidence type="ECO:0000313" key="12">
    <source>
        <dbReference type="EMBL" id="KMW18701.1"/>
    </source>
</evidence>
<evidence type="ECO:0000256" key="4">
    <source>
        <dbReference type="ARBA" id="ARBA00022448"/>
    </source>
</evidence>
<keyword evidence="4" id="KW-0813">Transport</keyword>
<dbReference type="RefSeq" id="WP_007865431.1">
    <property type="nucleotide sequence ID" value="NZ_KQ235878.1"/>
</dbReference>
<dbReference type="GO" id="GO:0071973">
    <property type="term" value="P:bacterial-type flagellum-dependent cell motility"/>
    <property type="evidence" value="ECO:0007669"/>
    <property type="project" value="InterPro"/>
</dbReference>
<keyword evidence="10" id="KW-1006">Bacterial flagellum protein export</keyword>
<sequence length="149" mass="17361">MKRFVFTLERMLVYQQQNLEKEKGVLGRLTAVRDELEERKRDSESIIRHIQEDIGRRQAQGTTVFILKGCHSVLEGARIQLEETADELTRAQAKVEKQRSIVTEASKEVKKLEKLKEKQLEEYRHDEAKEQQDLITEHVAGEFVRNGVS</sequence>
<evidence type="ECO:0000256" key="5">
    <source>
        <dbReference type="ARBA" id="ARBA00022475"/>
    </source>
</evidence>
<keyword evidence="6" id="KW-0145">Chemotaxis</keyword>
<dbReference type="GO" id="GO:0009288">
    <property type="term" value="C:bacterial-type flagellum"/>
    <property type="evidence" value="ECO:0007669"/>
    <property type="project" value="InterPro"/>
</dbReference>
<protein>
    <recommendedName>
        <fullName evidence="3">Flagellar FliJ protein</fullName>
    </recommendedName>
</protein>
<accession>A0A0J9C2Q0</accession>
<keyword evidence="11" id="KW-0175">Coiled coil</keyword>
<dbReference type="GO" id="GO:0044781">
    <property type="term" value="P:bacterial-type flagellum organization"/>
    <property type="evidence" value="ECO:0007669"/>
    <property type="project" value="UniProtKB-KW"/>
</dbReference>
<keyword evidence="12" id="KW-0966">Cell projection</keyword>
<evidence type="ECO:0000256" key="3">
    <source>
        <dbReference type="ARBA" id="ARBA00020392"/>
    </source>
</evidence>
<keyword evidence="5" id="KW-1003">Cell membrane</keyword>